<dbReference type="InterPro" id="IPR029063">
    <property type="entry name" value="SAM-dependent_MTases_sf"/>
</dbReference>
<dbReference type="GO" id="GO:0070043">
    <property type="term" value="F:rRNA (guanine-N7-)-methyltransferase activity"/>
    <property type="evidence" value="ECO:0007669"/>
    <property type="project" value="TreeGrafter"/>
</dbReference>
<evidence type="ECO:0000313" key="6">
    <source>
        <dbReference type="Proteomes" id="UP000265955"/>
    </source>
</evidence>
<dbReference type="Gene3D" id="3.40.50.150">
    <property type="entry name" value="Vaccinia Virus protein VP39"/>
    <property type="match status" value="1"/>
</dbReference>
<evidence type="ECO:0000259" key="4">
    <source>
        <dbReference type="PROSITE" id="PS51165"/>
    </source>
</evidence>
<dbReference type="PROSITE" id="PS00092">
    <property type="entry name" value="N6_MTASE"/>
    <property type="match status" value="1"/>
</dbReference>
<name>A0A3A3FNT1_9BURK</name>
<dbReference type="InterPro" id="IPR000241">
    <property type="entry name" value="RlmKL-like_Mtase"/>
</dbReference>
<evidence type="ECO:0000256" key="3">
    <source>
        <dbReference type="PROSITE-ProRule" id="PRU00529"/>
    </source>
</evidence>
<dbReference type="InterPro" id="IPR053943">
    <property type="entry name" value="RlmKL-like_Mtase_CS"/>
</dbReference>
<dbReference type="Pfam" id="PF01170">
    <property type="entry name" value="UPF0020"/>
    <property type="match status" value="1"/>
</dbReference>
<dbReference type="InterPro" id="IPR054170">
    <property type="entry name" value="RlmL_1st"/>
</dbReference>
<organism evidence="5 6">
    <name type="scientific">Noviherbaspirillum saxi</name>
    <dbReference type="NCBI Taxonomy" id="2320863"/>
    <lineage>
        <taxon>Bacteria</taxon>
        <taxon>Pseudomonadati</taxon>
        <taxon>Pseudomonadota</taxon>
        <taxon>Betaproteobacteria</taxon>
        <taxon>Burkholderiales</taxon>
        <taxon>Oxalobacteraceae</taxon>
        <taxon>Noviherbaspirillum</taxon>
    </lineage>
</organism>
<dbReference type="OrthoDB" id="9809404at2"/>
<dbReference type="RefSeq" id="WP_119767788.1">
    <property type="nucleotide sequence ID" value="NZ_QYUO01000001.1"/>
</dbReference>
<accession>A0A3A3FNT1</accession>
<proteinExistence type="predicted"/>
<comment type="caution">
    <text evidence="5">The sequence shown here is derived from an EMBL/GenBank/DDBJ whole genome shotgun (WGS) entry which is preliminary data.</text>
</comment>
<dbReference type="InterPro" id="IPR004114">
    <property type="entry name" value="THUMP_dom"/>
</dbReference>
<evidence type="ECO:0000313" key="5">
    <source>
        <dbReference type="EMBL" id="RJF97842.1"/>
    </source>
</evidence>
<dbReference type="InterPro" id="IPR002052">
    <property type="entry name" value="DNA_methylase_N6_adenine_CS"/>
</dbReference>
<sequence>MAHSYFCPCPRGLEAALAEEINEIAQHSKTLKVHNQVPGGVHCSGSLSDSYRINLHSRIASRVLLRIAQAGYANENDIYDLTLAQPWEEWFDVDHTIRVDLTAIKSPLKSLEFTTLKIKDAVCDRFRDLYQKRPSVNTRTPDMRIVGFLDAHSYTIYLDTSGEALFKRGWRQETGDAPLRENLAAGLLRVSGWTPGTVLFDPMCGSGTILIEAAQILAGIPPGSRRSFAFEKFFGFKPNEWQAIKDEVKPNALPRAPTLFGSDISGDMVVMARNNLANAGIQFDVPLKQIEAQEVKPPSGIPGVILTNPPYGERIGVRGDSTQAPDEMATAFYSAFSTTLKQRFPGWKVFLFTADLGLPKLLRLKESRKTPFFNGALECRLFRFDMVAGFNRREEAKPKTS</sequence>
<protein>
    <submittedName>
        <fullName evidence="5">Class I SAM-dependent RNA methyltransferase</fullName>
    </submittedName>
</protein>
<keyword evidence="6" id="KW-1185">Reference proteome</keyword>
<dbReference type="Gene3D" id="3.30.2130.30">
    <property type="match status" value="1"/>
</dbReference>
<dbReference type="PROSITE" id="PS01261">
    <property type="entry name" value="UPF0020"/>
    <property type="match status" value="1"/>
</dbReference>
<dbReference type="GO" id="GO:0003723">
    <property type="term" value="F:RNA binding"/>
    <property type="evidence" value="ECO:0007669"/>
    <property type="project" value="UniProtKB-UniRule"/>
</dbReference>
<evidence type="ECO:0000256" key="1">
    <source>
        <dbReference type="ARBA" id="ARBA00022603"/>
    </source>
</evidence>
<dbReference type="Pfam" id="PF02926">
    <property type="entry name" value="THUMP"/>
    <property type="match status" value="1"/>
</dbReference>
<gene>
    <name evidence="5" type="ORF">D3871_04370</name>
</gene>
<dbReference type="PROSITE" id="PS51165">
    <property type="entry name" value="THUMP"/>
    <property type="match status" value="1"/>
</dbReference>
<dbReference type="GO" id="GO:0008990">
    <property type="term" value="F:rRNA (guanine-N2-)-methyltransferase activity"/>
    <property type="evidence" value="ECO:0007669"/>
    <property type="project" value="TreeGrafter"/>
</dbReference>
<dbReference type="AlphaFoldDB" id="A0A3A3FNT1"/>
<dbReference type="PANTHER" id="PTHR47313">
    <property type="entry name" value="RIBOSOMAL RNA LARGE SUBUNIT METHYLTRANSFERASE K/L"/>
    <property type="match status" value="1"/>
</dbReference>
<dbReference type="EMBL" id="QYUO01000001">
    <property type="protein sequence ID" value="RJF97842.1"/>
    <property type="molecule type" value="Genomic_DNA"/>
</dbReference>
<keyword evidence="3" id="KW-0694">RNA-binding</keyword>
<dbReference type="Pfam" id="PF22020">
    <property type="entry name" value="RlmL_1st"/>
    <property type="match status" value="1"/>
</dbReference>
<keyword evidence="1 5" id="KW-0489">Methyltransferase</keyword>
<dbReference type="SMART" id="SM00981">
    <property type="entry name" value="THUMP"/>
    <property type="match status" value="1"/>
</dbReference>
<dbReference type="SUPFAM" id="SSF53335">
    <property type="entry name" value="S-adenosyl-L-methionine-dependent methyltransferases"/>
    <property type="match status" value="1"/>
</dbReference>
<keyword evidence="2 5" id="KW-0808">Transferase</keyword>
<reference evidence="6" key="1">
    <citation type="submission" date="2018-09" db="EMBL/GenBank/DDBJ databases">
        <authorList>
            <person name="Zhu H."/>
        </authorList>
    </citation>
    <scope>NUCLEOTIDE SEQUENCE [LARGE SCALE GENOMIC DNA]</scope>
    <source>
        <strain evidence="6">K1R23-30</strain>
    </source>
</reference>
<feature type="domain" description="THUMP" evidence="4">
    <location>
        <begin position="49"/>
        <end position="160"/>
    </location>
</feature>
<dbReference type="PANTHER" id="PTHR47313:SF1">
    <property type="entry name" value="RIBOSOMAL RNA LARGE SUBUNIT METHYLTRANSFERASE K_L"/>
    <property type="match status" value="1"/>
</dbReference>
<dbReference type="Proteomes" id="UP000265955">
    <property type="component" value="Unassembled WGS sequence"/>
</dbReference>
<dbReference type="CDD" id="cd11715">
    <property type="entry name" value="THUMP_AdoMetMT"/>
    <property type="match status" value="1"/>
</dbReference>
<evidence type="ECO:0000256" key="2">
    <source>
        <dbReference type="ARBA" id="ARBA00022679"/>
    </source>
</evidence>